<proteinExistence type="predicted"/>
<dbReference type="EMBL" id="HBIO01030549">
    <property type="protein sequence ID" value="CAE0478543.1"/>
    <property type="molecule type" value="Transcribed_RNA"/>
</dbReference>
<dbReference type="PANTHER" id="PTHR34407:SF1">
    <property type="entry name" value="SGNH HYDROLASE-TYPE ESTERASE DOMAIN-CONTAINING PROTEIN"/>
    <property type="match status" value="1"/>
</dbReference>
<sequence length="650" mass="72195">MITTSHQGHSMIKGSLGMMKCVLVVLALVVLALMAGTNNMILKYEYTSSNNAPASDLHVKDTSDGIFTNDNDELQLINEIHQEEQTDIYYEMGICPIFNSKPGINSATSLWVEGLKAGYIKDSILAAPDNLDGSLNAHLRDLSTRVLAVLSPTILRRSIHHFAASPNEGSDNRRKITAILEKLRLRHHDKKHDKVKILVFGGSPTAGSNCYRNGALKKDKSGPCAWPGHLEGFLNAYAGFDAFEVVNYAIGASDSSLAVTMMQHGLVPESMKGPDHEVDIIIYAYSVNDFERYDNSANFLHDFVVAADSLAPCDGPRPITILLDDLVVNFHRNHSIDPAEKFHSEFVKMAQWHDLPLVSYSNVAKSLVLHNTSEELFVDYKKDSKHAPRGGHIAIMLTLAFNFLNMVQQHCDDLLYTTGENGENNKTSTFMDPLHLPLIESNPSLDAVTESWKSRIVDAKEKKSKNCKNGGNKRCAFAWVAMRKEKEHYHHVDTPQDIMAESQDWVLDSTWPPTNYGLKALKENATVQLLLPGTVRNEDDSRTGIQIESMGITYMKSYSEKWYNSSLHVDVISRGNVDGNFTMPISEGNSMSNSPAILASGNYSGFHETHTSEYYTESLDIHGHQFGEGLNVTFRMTGGSTFKIIGLTFC</sequence>
<gene>
    <name evidence="1" type="ORF">CDEB00056_LOCUS23396</name>
</gene>
<dbReference type="SUPFAM" id="SSF52266">
    <property type="entry name" value="SGNH hydrolase"/>
    <property type="match status" value="1"/>
</dbReference>
<protein>
    <submittedName>
        <fullName evidence="1">Uncharacterized protein</fullName>
    </submittedName>
</protein>
<dbReference type="AlphaFoldDB" id="A0A7S3VGC0"/>
<accession>A0A7S3VGC0</accession>
<organism evidence="1">
    <name type="scientific">Chaetoceros debilis</name>
    <dbReference type="NCBI Taxonomy" id="122233"/>
    <lineage>
        <taxon>Eukaryota</taxon>
        <taxon>Sar</taxon>
        <taxon>Stramenopiles</taxon>
        <taxon>Ochrophyta</taxon>
        <taxon>Bacillariophyta</taxon>
        <taxon>Coscinodiscophyceae</taxon>
        <taxon>Chaetocerotophycidae</taxon>
        <taxon>Chaetocerotales</taxon>
        <taxon>Chaetocerotaceae</taxon>
        <taxon>Chaetoceros</taxon>
    </lineage>
</organism>
<reference evidence="1" key="1">
    <citation type="submission" date="2021-01" db="EMBL/GenBank/DDBJ databases">
        <authorList>
            <person name="Corre E."/>
            <person name="Pelletier E."/>
            <person name="Niang G."/>
            <person name="Scheremetjew M."/>
            <person name="Finn R."/>
            <person name="Kale V."/>
            <person name="Holt S."/>
            <person name="Cochrane G."/>
            <person name="Meng A."/>
            <person name="Brown T."/>
            <person name="Cohen L."/>
        </authorList>
    </citation>
    <scope>NUCLEOTIDE SEQUENCE</scope>
    <source>
        <strain evidence="1">MM31A-1</strain>
    </source>
</reference>
<dbReference type="PANTHER" id="PTHR34407">
    <property type="entry name" value="EXPRESSED PROTEIN"/>
    <property type="match status" value="1"/>
</dbReference>
<name>A0A7S3VGC0_9STRA</name>
<evidence type="ECO:0000313" key="1">
    <source>
        <dbReference type="EMBL" id="CAE0478543.1"/>
    </source>
</evidence>